<keyword evidence="1" id="KW-0732">Signal</keyword>
<dbReference type="Proteomes" id="UP000594059">
    <property type="component" value="Chromosome"/>
</dbReference>
<organism evidence="2 3">
    <name type="scientific">Novilysobacter ciconiae</name>
    <dbReference type="NCBI Taxonomy" id="2781022"/>
    <lineage>
        <taxon>Bacteria</taxon>
        <taxon>Pseudomonadati</taxon>
        <taxon>Pseudomonadota</taxon>
        <taxon>Gammaproteobacteria</taxon>
        <taxon>Lysobacterales</taxon>
        <taxon>Lysobacteraceae</taxon>
        <taxon>Novilysobacter</taxon>
    </lineage>
</organism>
<gene>
    <name evidence="2" type="ORF">INQ41_10835</name>
</gene>
<name>A0A7S6ZRV5_9GAMM</name>
<feature type="chain" id="PRO_5032695430" description="Secreted protein" evidence="1">
    <location>
        <begin position="23"/>
        <end position="174"/>
    </location>
</feature>
<reference evidence="2 3" key="1">
    <citation type="submission" date="2020-10" db="EMBL/GenBank/DDBJ databases">
        <title>complete genome sequencing of Lysobacter sp. H21R20.</title>
        <authorList>
            <person name="Bae J.-W."/>
            <person name="Lee S.-Y."/>
        </authorList>
    </citation>
    <scope>NUCLEOTIDE SEQUENCE [LARGE SCALE GENOMIC DNA]</scope>
    <source>
        <strain evidence="2 3">H21R20</strain>
    </source>
</reference>
<evidence type="ECO:0000313" key="3">
    <source>
        <dbReference type="Proteomes" id="UP000594059"/>
    </source>
</evidence>
<dbReference type="PROSITE" id="PS51257">
    <property type="entry name" value="PROKAR_LIPOPROTEIN"/>
    <property type="match status" value="1"/>
</dbReference>
<evidence type="ECO:0000313" key="2">
    <source>
        <dbReference type="EMBL" id="QOW19127.1"/>
    </source>
</evidence>
<keyword evidence="3" id="KW-1185">Reference proteome</keyword>
<evidence type="ECO:0000256" key="1">
    <source>
        <dbReference type="SAM" id="SignalP"/>
    </source>
</evidence>
<feature type="signal peptide" evidence="1">
    <location>
        <begin position="1"/>
        <end position="22"/>
    </location>
</feature>
<dbReference type="KEGG" id="lcic:INQ41_10835"/>
<dbReference type="AlphaFoldDB" id="A0A7S6ZRV5"/>
<evidence type="ECO:0008006" key="4">
    <source>
        <dbReference type="Google" id="ProtNLM"/>
    </source>
</evidence>
<sequence>MKLVATCAAAALLCLLAGCASAPPVPAPPITADFDPAAMIAAIDQAGVAESRELVVRPLSNGNIAGLKEDLGDLRAPDRLAENARQLDLALDTHPDDAELLQARAENAILQRDLVTAERMARRAAAVGAQAGPHCRRHWETVVQVLLARAPDGDALAEAEARRDACTVAAPPRY</sequence>
<protein>
    <recommendedName>
        <fullName evidence="4">Secreted protein</fullName>
    </recommendedName>
</protein>
<dbReference type="RefSeq" id="WP_193984390.1">
    <property type="nucleotide sequence ID" value="NZ_CP063656.1"/>
</dbReference>
<accession>A0A7S6ZRV5</accession>
<dbReference type="EMBL" id="CP063656">
    <property type="protein sequence ID" value="QOW19127.1"/>
    <property type="molecule type" value="Genomic_DNA"/>
</dbReference>
<proteinExistence type="predicted"/>